<evidence type="ECO:0000256" key="5">
    <source>
        <dbReference type="ARBA" id="ARBA00022840"/>
    </source>
</evidence>
<evidence type="ECO:0000259" key="6">
    <source>
        <dbReference type="PROSITE" id="PS50893"/>
    </source>
</evidence>
<evidence type="ECO:0000256" key="4">
    <source>
        <dbReference type="ARBA" id="ARBA00022741"/>
    </source>
</evidence>
<evidence type="ECO:0000256" key="2">
    <source>
        <dbReference type="ARBA" id="ARBA00005417"/>
    </source>
</evidence>
<organism evidence="7 8">
    <name type="scientific">Chryseobacterium defluvii</name>
    <dbReference type="NCBI Taxonomy" id="160396"/>
    <lineage>
        <taxon>Bacteria</taxon>
        <taxon>Pseudomonadati</taxon>
        <taxon>Bacteroidota</taxon>
        <taxon>Flavobacteriia</taxon>
        <taxon>Flavobacteriales</taxon>
        <taxon>Weeksellaceae</taxon>
        <taxon>Chryseobacterium group</taxon>
        <taxon>Chryseobacterium</taxon>
    </lineage>
</organism>
<dbReference type="AlphaFoldDB" id="A0A840KE03"/>
<dbReference type="InterPro" id="IPR027417">
    <property type="entry name" value="P-loop_NTPase"/>
</dbReference>
<dbReference type="GO" id="GO:0016887">
    <property type="term" value="F:ATP hydrolysis activity"/>
    <property type="evidence" value="ECO:0007669"/>
    <property type="project" value="InterPro"/>
</dbReference>
<dbReference type="PANTHER" id="PTHR24220:SF470">
    <property type="entry name" value="CELL DIVISION ATP-BINDING PROTEIN FTSE"/>
    <property type="match status" value="1"/>
</dbReference>
<dbReference type="InterPro" id="IPR017871">
    <property type="entry name" value="ABC_transporter-like_CS"/>
</dbReference>
<dbReference type="GO" id="GO:0005886">
    <property type="term" value="C:plasma membrane"/>
    <property type="evidence" value="ECO:0007669"/>
    <property type="project" value="TreeGrafter"/>
</dbReference>
<evidence type="ECO:0000256" key="3">
    <source>
        <dbReference type="ARBA" id="ARBA00020019"/>
    </source>
</evidence>
<sequence length="236" mass="26124">MPHTHISGDNIISLQHAKIAQKNFTVLSDVNLNIKKGRFCYLIGKTGSGKSSLLKTLYGHIPLASGHGDVVGFDLAKLKTSDIPNLRRKLGIVFQDFQLLSDRTVEKNLKFVLEATGWSDKAKMDERINEVLESVNMKSKKHKMPHELSGGEQQRVAIARALLNHPDLILADEPTGNLDPETSNEIMTLLKKVALENGAAVVMATHDYHMIQNFPGEAIRCEDGKVSVLDTSELFE</sequence>
<name>A0A840KE03_9FLAO</name>
<evidence type="ECO:0000256" key="1">
    <source>
        <dbReference type="ARBA" id="ARBA00002579"/>
    </source>
</evidence>
<dbReference type="GO" id="GO:0051301">
    <property type="term" value="P:cell division"/>
    <property type="evidence" value="ECO:0007669"/>
    <property type="project" value="UniProtKB-KW"/>
</dbReference>
<dbReference type="FunFam" id="3.40.50.300:FF:000056">
    <property type="entry name" value="Cell division ATP-binding protein FtsE"/>
    <property type="match status" value="1"/>
</dbReference>
<dbReference type="SUPFAM" id="SSF52540">
    <property type="entry name" value="P-loop containing nucleoside triphosphate hydrolases"/>
    <property type="match status" value="1"/>
</dbReference>
<dbReference type="RefSeq" id="WP_184190709.1">
    <property type="nucleotide sequence ID" value="NZ_JACHLE010000004.1"/>
</dbReference>
<feature type="domain" description="ABC transporter" evidence="6">
    <location>
        <begin position="6"/>
        <end position="236"/>
    </location>
</feature>
<proteinExistence type="inferred from homology"/>
<dbReference type="Gene3D" id="3.40.50.300">
    <property type="entry name" value="P-loop containing nucleotide triphosphate hydrolases"/>
    <property type="match status" value="1"/>
</dbReference>
<dbReference type="GO" id="GO:0005524">
    <property type="term" value="F:ATP binding"/>
    <property type="evidence" value="ECO:0007669"/>
    <property type="project" value="UniProtKB-KW"/>
</dbReference>
<keyword evidence="5 7" id="KW-0067">ATP-binding</keyword>
<evidence type="ECO:0000313" key="8">
    <source>
        <dbReference type="Proteomes" id="UP000592180"/>
    </source>
</evidence>
<comment type="similarity">
    <text evidence="2">Belongs to the ABC transporter superfamily.</text>
</comment>
<dbReference type="InterPro" id="IPR015854">
    <property type="entry name" value="ABC_transpr_LolD-like"/>
</dbReference>
<keyword evidence="7" id="KW-0131">Cell cycle</keyword>
<reference evidence="7 8" key="1">
    <citation type="submission" date="2020-08" db="EMBL/GenBank/DDBJ databases">
        <title>Functional genomics of gut bacteria from endangered species of beetles.</title>
        <authorList>
            <person name="Carlos-Shanley C."/>
        </authorList>
    </citation>
    <scope>NUCLEOTIDE SEQUENCE [LARGE SCALE GENOMIC DNA]</scope>
    <source>
        <strain evidence="7 8">S00151</strain>
    </source>
</reference>
<dbReference type="InterPro" id="IPR003439">
    <property type="entry name" value="ABC_transporter-like_ATP-bd"/>
</dbReference>
<gene>
    <name evidence="7" type="ORF">HNP38_002937</name>
</gene>
<evidence type="ECO:0000313" key="7">
    <source>
        <dbReference type="EMBL" id="MBB4807631.1"/>
    </source>
</evidence>
<dbReference type="InterPro" id="IPR003593">
    <property type="entry name" value="AAA+_ATPase"/>
</dbReference>
<comment type="caution">
    <text evidence="7">The sequence shown here is derived from an EMBL/GenBank/DDBJ whole genome shotgun (WGS) entry which is preliminary data.</text>
</comment>
<dbReference type="Pfam" id="PF00005">
    <property type="entry name" value="ABC_tran"/>
    <property type="match status" value="1"/>
</dbReference>
<dbReference type="Proteomes" id="UP000592180">
    <property type="component" value="Unassembled WGS sequence"/>
</dbReference>
<dbReference type="EMBL" id="JACHLE010000004">
    <property type="protein sequence ID" value="MBB4807631.1"/>
    <property type="molecule type" value="Genomic_DNA"/>
</dbReference>
<comment type="function">
    <text evidence="1">Part of the ABC transporter FtsEX involved in cellular division. Important for assembly or stability of the septal ring.</text>
</comment>
<dbReference type="GO" id="GO:0022857">
    <property type="term" value="F:transmembrane transporter activity"/>
    <property type="evidence" value="ECO:0007669"/>
    <property type="project" value="TreeGrafter"/>
</dbReference>
<dbReference type="SMART" id="SM00382">
    <property type="entry name" value="AAA"/>
    <property type="match status" value="1"/>
</dbReference>
<dbReference type="PANTHER" id="PTHR24220">
    <property type="entry name" value="IMPORT ATP-BINDING PROTEIN"/>
    <property type="match status" value="1"/>
</dbReference>
<protein>
    <recommendedName>
        <fullName evidence="3">Cell division ATP-binding protein FtsE</fullName>
    </recommendedName>
</protein>
<dbReference type="PROSITE" id="PS00211">
    <property type="entry name" value="ABC_TRANSPORTER_1"/>
    <property type="match status" value="1"/>
</dbReference>
<accession>A0A840KE03</accession>
<keyword evidence="7" id="KW-0132">Cell division</keyword>
<keyword evidence="8" id="KW-1185">Reference proteome</keyword>
<dbReference type="PROSITE" id="PS50893">
    <property type="entry name" value="ABC_TRANSPORTER_2"/>
    <property type="match status" value="1"/>
</dbReference>
<keyword evidence="4" id="KW-0547">Nucleotide-binding</keyword>